<comment type="caution">
    <text evidence="1">The sequence shown here is derived from an EMBL/GenBank/DDBJ whole genome shotgun (WGS) entry which is preliminary data.</text>
</comment>
<proteinExistence type="predicted"/>
<feature type="non-terminal residue" evidence="1">
    <location>
        <position position="1"/>
    </location>
</feature>
<name>X1T6K8_9ZZZZ</name>
<organism evidence="1">
    <name type="scientific">marine sediment metagenome</name>
    <dbReference type="NCBI Taxonomy" id="412755"/>
    <lineage>
        <taxon>unclassified sequences</taxon>
        <taxon>metagenomes</taxon>
        <taxon>ecological metagenomes</taxon>
    </lineage>
</organism>
<accession>X1T6K8</accession>
<gene>
    <name evidence="1" type="ORF">S12H4_11421</name>
</gene>
<reference evidence="1" key="1">
    <citation type="journal article" date="2014" name="Front. Microbiol.">
        <title>High frequency of phylogenetically diverse reductive dehalogenase-homologous genes in deep subseafloor sedimentary metagenomes.</title>
        <authorList>
            <person name="Kawai M."/>
            <person name="Futagami T."/>
            <person name="Toyoda A."/>
            <person name="Takaki Y."/>
            <person name="Nishi S."/>
            <person name="Hori S."/>
            <person name="Arai W."/>
            <person name="Tsubouchi T."/>
            <person name="Morono Y."/>
            <person name="Uchiyama I."/>
            <person name="Ito T."/>
            <person name="Fujiyama A."/>
            <person name="Inagaki F."/>
            <person name="Takami H."/>
        </authorList>
    </citation>
    <scope>NUCLEOTIDE SEQUENCE</scope>
    <source>
        <strain evidence="1">Expedition CK06-06</strain>
    </source>
</reference>
<dbReference type="EMBL" id="BARW01005125">
    <property type="protein sequence ID" value="GAI75654.1"/>
    <property type="molecule type" value="Genomic_DNA"/>
</dbReference>
<sequence>ALGHFSTTAGLLNEAVRFKKEGITSNEILDRIAKVLEEQNTLERVDLTEEKIRSTPTWERDLAEEALQQSRSLRHRLETLTTIEELGQAAADSEGYYRELNREWWKRRLAVPNMTLEEAKKLASEEAAKQVEERWPKEQ</sequence>
<dbReference type="AlphaFoldDB" id="X1T6K8"/>
<protein>
    <submittedName>
        <fullName evidence="1">Uncharacterized protein</fullName>
    </submittedName>
</protein>
<evidence type="ECO:0000313" key="1">
    <source>
        <dbReference type="EMBL" id="GAI75654.1"/>
    </source>
</evidence>